<dbReference type="Gene3D" id="3.40.190.10">
    <property type="entry name" value="Periplasmic binding protein-like II"/>
    <property type="match status" value="1"/>
</dbReference>
<proteinExistence type="predicted"/>
<gene>
    <name evidence="12" type="ORF">SSS_6772</name>
</gene>
<dbReference type="SMART" id="SM00918">
    <property type="entry name" value="Lig_chan-Glu_bd"/>
    <property type="match status" value="1"/>
</dbReference>
<keyword evidence="2" id="KW-0813">Transport</keyword>
<feature type="domain" description="Ionotropic glutamate receptor L-glutamate and glycine-binding" evidence="11">
    <location>
        <begin position="62"/>
        <end position="119"/>
    </location>
</feature>
<comment type="subcellular location">
    <subcellularLocation>
        <location evidence="1">Membrane</location>
        <topology evidence="1">Multi-pass membrane protein</topology>
    </subcellularLocation>
</comment>
<evidence type="ECO:0000256" key="2">
    <source>
        <dbReference type="ARBA" id="ARBA00022448"/>
    </source>
</evidence>
<evidence type="ECO:0000256" key="1">
    <source>
        <dbReference type="ARBA" id="ARBA00004141"/>
    </source>
</evidence>
<evidence type="ECO:0000256" key="10">
    <source>
        <dbReference type="ARBA" id="ARBA00023303"/>
    </source>
</evidence>
<evidence type="ECO:0000259" key="11">
    <source>
        <dbReference type="SMART" id="SM00918"/>
    </source>
</evidence>
<protein>
    <submittedName>
        <fullName evidence="12">Glutamate receptor 1</fullName>
    </submittedName>
</protein>
<dbReference type="EnsemblMetazoa" id="SSS_6772s_mrna">
    <property type="protein sequence ID" value="KAF7491100.1"/>
    <property type="gene ID" value="SSS_6772"/>
</dbReference>
<keyword evidence="10" id="KW-0407">Ion channel</keyword>
<sequence>MISFDEDRDFFFLILIDSLIWKISSFRYVSNKSDVFRHSYFHNSFQSFIIGYVSWVTIKSSPFIMIENNTFSGFCVDLMDLIQTYSGLNYSLYLVEDGNYGPYSSYSNKLNGLIGDVYRKKADFAIADMTVTEQRARFVSLRNHFCVSVFLL</sequence>
<keyword evidence="6" id="KW-0472">Membrane</keyword>
<dbReference type="Pfam" id="PF10613">
    <property type="entry name" value="Lig_chan-Glu_bd"/>
    <property type="match status" value="1"/>
</dbReference>
<keyword evidence="8" id="KW-0325">Glycoprotein</keyword>
<evidence type="ECO:0000256" key="7">
    <source>
        <dbReference type="ARBA" id="ARBA00023170"/>
    </source>
</evidence>
<evidence type="ECO:0000256" key="4">
    <source>
        <dbReference type="ARBA" id="ARBA00022989"/>
    </source>
</evidence>
<dbReference type="EMBL" id="WVUK01000061">
    <property type="protein sequence ID" value="KAF7491100.1"/>
    <property type="molecule type" value="Genomic_DNA"/>
</dbReference>
<reference evidence="12" key="2">
    <citation type="submission" date="2020-01" db="EMBL/GenBank/DDBJ databases">
        <authorList>
            <person name="Korhonen P.K.K."/>
            <person name="Guangxu M.G."/>
            <person name="Wang T.W."/>
            <person name="Stroehlein A.J.S."/>
            <person name="Young N.D."/>
            <person name="Ang C.-S.A."/>
            <person name="Fernando D.W.F."/>
            <person name="Lu H.L."/>
            <person name="Taylor S.T."/>
            <person name="Ehtesham M.E.M."/>
            <person name="Najaraj S.H.N."/>
            <person name="Harsha G.H.G."/>
            <person name="Madugundu A.M."/>
            <person name="Renuse S.R."/>
            <person name="Holt D.H."/>
            <person name="Pandey A.P."/>
            <person name="Papenfuss A.P."/>
            <person name="Gasser R.B.G."/>
            <person name="Fischer K.F."/>
        </authorList>
    </citation>
    <scope>NUCLEOTIDE SEQUENCE</scope>
    <source>
        <strain evidence="12">SSS_KF_BRIS2020</strain>
    </source>
</reference>
<reference evidence="13" key="3">
    <citation type="submission" date="2022-06" db="UniProtKB">
        <authorList>
            <consortium name="EnsemblMetazoa"/>
        </authorList>
    </citation>
    <scope>IDENTIFICATION</scope>
</reference>
<accession>A0A834VD14</accession>
<evidence type="ECO:0000256" key="6">
    <source>
        <dbReference type="ARBA" id="ARBA00023136"/>
    </source>
</evidence>
<keyword evidence="14" id="KW-1185">Reference proteome</keyword>
<dbReference type="AlphaFoldDB" id="A0A834VD14"/>
<dbReference type="SUPFAM" id="SSF53850">
    <property type="entry name" value="Periplasmic binding protein-like II"/>
    <property type="match status" value="1"/>
</dbReference>
<reference evidence="14" key="1">
    <citation type="journal article" date="2020" name="PLoS Negl. Trop. Dis.">
        <title>High-quality nuclear genome for Sarcoptes scabiei-A critical resource for a neglected parasite.</title>
        <authorList>
            <person name="Korhonen P.K."/>
            <person name="Gasser R.B."/>
            <person name="Ma G."/>
            <person name="Wang T."/>
            <person name="Stroehlein A.J."/>
            <person name="Young N.D."/>
            <person name="Ang C.S."/>
            <person name="Fernando D.D."/>
            <person name="Lu H.C."/>
            <person name="Taylor S."/>
            <person name="Reynolds S.L."/>
            <person name="Mofiz E."/>
            <person name="Najaraj S.H."/>
            <person name="Gowda H."/>
            <person name="Madugundu A."/>
            <person name="Renuse S."/>
            <person name="Holt D."/>
            <person name="Pandey A."/>
            <person name="Papenfuss A.T."/>
            <person name="Fischer K."/>
        </authorList>
    </citation>
    <scope>NUCLEOTIDE SEQUENCE [LARGE SCALE GENOMIC DNA]</scope>
</reference>
<organism evidence="12">
    <name type="scientific">Sarcoptes scabiei</name>
    <name type="common">Itch mite</name>
    <name type="synonym">Acarus scabiei</name>
    <dbReference type="NCBI Taxonomy" id="52283"/>
    <lineage>
        <taxon>Eukaryota</taxon>
        <taxon>Metazoa</taxon>
        <taxon>Ecdysozoa</taxon>
        <taxon>Arthropoda</taxon>
        <taxon>Chelicerata</taxon>
        <taxon>Arachnida</taxon>
        <taxon>Acari</taxon>
        <taxon>Acariformes</taxon>
        <taxon>Sarcoptiformes</taxon>
        <taxon>Astigmata</taxon>
        <taxon>Psoroptidia</taxon>
        <taxon>Sarcoptoidea</taxon>
        <taxon>Sarcoptidae</taxon>
        <taxon>Sarcoptinae</taxon>
        <taxon>Sarcoptes</taxon>
    </lineage>
</organism>
<evidence type="ECO:0000256" key="8">
    <source>
        <dbReference type="ARBA" id="ARBA00023180"/>
    </source>
</evidence>
<dbReference type="GO" id="GO:0016020">
    <property type="term" value="C:membrane"/>
    <property type="evidence" value="ECO:0007669"/>
    <property type="project" value="UniProtKB-SubCell"/>
</dbReference>
<keyword evidence="5" id="KW-0406">Ion transport</keyword>
<keyword evidence="4" id="KW-1133">Transmembrane helix</keyword>
<evidence type="ECO:0000256" key="9">
    <source>
        <dbReference type="ARBA" id="ARBA00023286"/>
    </source>
</evidence>
<dbReference type="InterPro" id="IPR015683">
    <property type="entry name" value="Ionotropic_Glu_rcpt"/>
</dbReference>
<keyword evidence="9" id="KW-1071">Ligand-gated ion channel</keyword>
<name>A0A834VD14_SARSC</name>
<dbReference type="InterPro" id="IPR019594">
    <property type="entry name" value="Glu/Gly-bd"/>
</dbReference>
<dbReference type="OrthoDB" id="5984008at2759"/>
<dbReference type="Proteomes" id="UP000070412">
    <property type="component" value="Unassembled WGS sequence"/>
</dbReference>
<evidence type="ECO:0000313" key="13">
    <source>
        <dbReference type="EnsemblMetazoa" id="KAF7491100.1"/>
    </source>
</evidence>
<keyword evidence="7 12" id="KW-0675">Receptor</keyword>
<dbReference type="PANTHER" id="PTHR18966">
    <property type="entry name" value="IONOTROPIC GLUTAMATE RECEPTOR"/>
    <property type="match status" value="1"/>
</dbReference>
<evidence type="ECO:0000313" key="12">
    <source>
        <dbReference type="EMBL" id="KAF7491100.1"/>
    </source>
</evidence>
<evidence type="ECO:0000256" key="3">
    <source>
        <dbReference type="ARBA" id="ARBA00022692"/>
    </source>
</evidence>
<evidence type="ECO:0000256" key="5">
    <source>
        <dbReference type="ARBA" id="ARBA00023065"/>
    </source>
</evidence>
<dbReference type="GO" id="GO:0015276">
    <property type="term" value="F:ligand-gated monoatomic ion channel activity"/>
    <property type="evidence" value="ECO:0007669"/>
    <property type="project" value="InterPro"/>
</dbReference>
<keyword evidence="3" id="KW-0812">Transmembrane</keyword>
<evidence type="ECO:0000313" key="14">
    <source>
        <dbReference type="Proteomes" id="UP000070412"/>
    </source>
</evidence>